<evidence type="ECO:0000259" key="15">
    <source>
        <dbReference type="Pfam" id="PF00125"/>
    </source>
</evidence>
<evidence type="ECO:0000256" key="3">
    <source>
        <dbReference type="ARBA" id="ARBA00004286"/>
    </source>
</evidence>
<protein>
    <recommendedName>
        <fullName evidence="13">Histone H2B</fullName>
    </recommendedName>
</protein>
<keyword evidence="10 13" id="KW-0238">DNA-binding</keyword>
<sequence>MFFTLVMEDQVIFVVGGIIADLAKMFRLTVVVNCKELHTHTQTHRVKKTEAWLVFKDDRKDSRQQGGVTGYSSWVILQYCLQGRSLFLQKEMRNFVKKISETSSSEWVHQKVQQRESGRQRLSQLQSLKERTVRTFKTGTVEWSKQSEVSDGSFGIKRDTVEETAVRGRVYHQVESCYYMVCCSHQQVFLTSVGAWFIQKCDKMNREASADIDIDRLKAQPRCVFIRRMQHRVVSPETSRQMIKFYLVQILKDKLQQEDSKLKKWLGVIFSVKALEVNQVKAGKSHCRSLHQKKCLRVQVMENAKGESVKKWSIPQGCLEFSEYIKSDSLVWRLKLLKYRGSVIFVVGGIIADLAKMCRLTVVVNCKELHTQSLNRTESLATKSYLQHKQQQQESNTKLQNRQQPNDLSSQRFRLPETNPTPDQDPFDPPNPVLKSPYEFSPSLSFSPFSLLSLFLNSIIGKHHCLLVIIVTSSEASFILPKDPSAVAGDKKKKRSKKSVETYKIYIFKVLKQVHPDIGISSKAMGIMNSFINDIFEKLAGESSKLARYNKKPKITSREIQTAVRLVLPGELVKHAVSEGTKAVTKFTSS</sequence>
<evidence type="ECO:0000256" key="8">
    <source>
        <dbReference type="ARBA" id="ARBA00022843"/>
    </source>
</evidence>
<dbReference type="SMART" id="SM00427">
    <property type="entry name" value="H2B"/>
    <property type="match status" value="1"/>
</dbReference>
<dbReference type="InterPro" id="IPR007125">
    <property type="entry name" value="H2A/H2B/H3"/>
</dbReference>
<dbReference type="GO" id="GO:0030527">
    <property type="term" value="F:structural constituent of chromatin"/>
    <property type="evidence" value="ECO:0007669"/>
    <property type="project" value="InterPro"/>
</dbReference>
<gene>
    <name evidence="16" type="ORF">F2Q68_00028667</name>
</gene>
<keyword evidence="11 13" id="KW-0539">Nucleus</keyword>
<dbReference type="InterPro" id="IPR000558">
    <property type="entry name" value="Histone_H2B"/>
</dbReference>
<dbReference type="EMBL" id="QGKW02002005">
    <property type="protein sequence ID" value="KAF2540084.1"/>
    <property type="molecule type" value="Genomic_DNA"/>
</dbReference>
<evidence type="ECO:0000256" key="9">
    <source>
        <dbReference type="ARBA" id="ARBA00022990"/>
    </source>
</evidence>
<evidence type="ECO:0000256" key="7">
    <source>
        <dbReference type="ARBA" id="ARBA00022499"/>
    </source>
</evidence>
<comment type="subunit">
    <text evidence="13">The nucleosome is a histone octamer containing two molecules each of H2A, H2B, H3 and H4 assembled in one H3-H4 heterotetramer and two H2A-H2B heterodimers. The octamer wraps approximately 147 bp of DNA.</text>
</comment>
<evidence type="ECO:0000256" key="2">
    <source>
        <dbReference type="ARBA" id="ARBA00004123"/>
    </source>
</evidence>
<feature type="domain" description="Core Histone H2A/H2B/H3" evidence="15">
    <location>
        <begin position="490"/>
        <end position="566"/>
    </location>
</feature>
<dbReference type="FunFam" id="1.10.20.10:FF:000014">
    <property type="entry name" value="Histone H2B"/>
    <property type="match status" value="1"/>
</dbReference>
<evidence type="ECO:0000256" key="14">
    <source>
        <dbReference type="SAM" id="MobiDB-lite"/>
    </source>
</evidence>
<keyword evidence="5 13" id="KW-0158">Chromosome</keyword>
<evidence type="ECO:0000256" key="10">
    <source>
        <dbReference type="ARBA" id="ARBA00023125"/>
    </source>
</evidence>
<keyword evidence="12 13" id="KW-0544">Nucleosome core</keyword>
<keyword evidence="8" id="KW-0832">Ubl conjugation</keyword>
<dbReference type="InterPro" id="IPR009072">
    <property type="entry name" value="Histone-fold"/>
</dbReference>
<dbReference type="CDD" id="cd22910">
    <property type="entry name" value="HFD_H2B"/>
    <property type="match status" value="1"/>
</dbReference>
<keyword evidence="7" id="KW-1017">Isopeptide bond</keyword>
<evidence type="ECO:0000256" key="11">
    <source>
        <dbReference type="ARBA" id="ARBA00023242"/>
    </source>
</evidence>
<dbReference type="InterPro" id="IPR055333">
    <property type="entry name" value="HISTONE_H2B_site"/>
</dbReference>
<evidence type="ECO:0000256" key="4">
    <source>
        <dbReference type="ARBA" id="ARBA00006846"/>
    </source>
</evidence>
<dbReference type="PRINTS" id="PR00621">
    <property type="entry name" value="HISTONEH2B"/>
</dbReference>
<evidence type="ECO:0000313" key="16">
    <source>
        <dbReference type="EMBL" id="KAF2540084.1"/>
    </source>
</evidence>
<comment type="similarity">
    <text evidence="4 13">Belongs to the histone H2B family.</text>
</comment>
<reference evidence="16" key="1">
    <citation type="submission" date="2019-12" db="EMBL/GenBank/DDBJ databases">
        <title>Genome sequencing and annotation of Brassica cretica.</title>
        <authorList>
            <person name="Studholme D.J."/>
            <person name="Sarris P.F."/>
        </authorList>
    </citation>
    <scope>NUCLEOTIDE SEQUENCE</scope>
    <source>
        <strain evidence="16">PFS-001/15</strain>
        <tissue evidence="16">Leaf</tissue>
    </source>
</reference>
<dbReference type="Proteomes" id="UP000712281">
    <property type="component" value="Unassembled WGS sequence"/>
</dbReference>
<dbReference type="GO" id="GO:0046982">
    <property type="term" value="F:protein heterodimerization activity"/>
    <property type="evidence" value="ECO:0007669"/>
    <property type="project" value="InterPro"/>
</dbReference>
<organism evidence="16 17">
    <name type="scientific">Brassica cretica</name>
    <name type="common">Mustard</name>
    <dbReference type="NCBI Taxonomy" id="69181"/>
    <lineage>
        <taxon>Eukaryota</taxon>
        <taxon>Viridiplantae</taxon>
        <taxon>Streptophyta</taxon>
        <taxon>Embryophyta</taxon>
        <taxon>Tracheophyta</taxon>
        <taxon>Spermatophyta</taxon>
        <taxon>Magnoliopsida</taxon>
        <taxon>eudicotyledons</taxon>
        <taxon>Gunneridae</taxon>
        <taxon>Pentapetalae</taxon>
        <taxon>rosids</taxon>
        <taxon>malvids</taxon>
        <taxon>Brassicales</taxon>
        <taxon>Brassicaceae</taxon>
        <taxon>Brassiceae</taxon>
        <taxon>Brassica</taxon>
    </lineage>
</organism>
<evidence type="ECO:0000256" key="13">
    <source>
        <dbReference type="RuleBase" id="RU000451"/>
    </source>
</evidence>
<dbReference type="PROSITE" id="PS00357">
    <property type="entry name" value="HISTONE_H2B"/>
    <property type="match status" value="1"/>
</dbReference>
<name>A0A8S9G4D1_BRACR</name>
<comment type="caution">
    <text evidence="16">The sequence shown here is derived from an EMBL/GenBank/DDBJ whole genome shotgun (WGS) entry which is preliminary data.</text>
</comment>
<evidence type="ECO:0000313" key="17">
    <source>
        <dbReference type="Proteomes" id="UP000712281"/>
    </source>
</evidence>
<evidence type="ECO:0000256" key="12">
    <source>
        <dbReference type="ARBA" id="ARBA00023269"/>
    </source>
</evidence>
<dbReference type="AlphaFoldDB" id="A0A8S9G4D1"/>
<evidence type="ECO:0000256" key="1">
    <source>
        <dbReference type="ARBA" id="ARBA00002001"/>
    </source>
</evidence>
<evidence type="ECO:0000256" key="6">
    <source>
        <dbReference type="ARBA" id="ARBA00022481"/>
    </source>
</evidence>
<dbReference type="GO" id="GO:0000786">
    <property type="term" value="C:nucleosome"/>
    <property type="evidence" value="ECO:0007669"/>
    <property type="project" value="UniProtKB-KW"/>
</dbReference>
<evidence type="ECO:0000256" key="5">
    <source>
        <dbReference type="ARBA" id="ARBA00022454"/>
    </source>
</evidence>
<dbReference type="SUPFAM" id="SSF47113">
    <property type="entry name" value="Histone-fold"/>
    <property type="match status" value="1"/>
</dbReference>
<dbReference type="Gene3D" id="1.10.20.10">
    <property type="entry name" value="Histone, subunit A"/>
    <property type="match status" value="1"/>
</dbReference>
<proteinExistence type="inferred from homology"/>
<accession>A0A8S9G4D1</accession>
<comment type="function">
    <text evidence="1">Core component of nucleosome. Nucleosomes wrap and compact DNA into chromatin, limiting DNA accessibility to the cellular machineries which require DNA as a template. Histones thereby play a central role in transcription regulation, DNA repair, DNA replication and chromosomal stability. DNA accessibility is regulated via a complex set of post-translational modifications of histones, also called histone code, and nucleosome remodeling.</text>
</comment>
<comment type="subcellular location">
    <subcellularLocation>
        <location evidence="3">Chromosome</location>
    </subcellularLocation>
    <subcellularLocation>
        <location evidence="2 13">Nucleus</location>
    </subcellularLocation>
</comment>
<dbReference type="Pfam" id="PF00125">
    <property type="entry name" value="Histone"/>
    <property type="match status" value="1"/>
</dbReference>
<feature type="compositionally biased region" description="Polar residues" evidence="14">
    <location>
        <begin position="390"/>
        <end position="422"/>
    </location>
</feature>
<dbReference type="GO" id="GO:0005634">
    <property type="term" value="C:nucleus"/>
    <property type="evidence" value="ECO:0007669"/>
    <property type="project" value="UniProtKB-SubCell"/>
</dbReference>
<keyword evidence="9" id="KW-0007">Acetylation</keyword>
<feature type="region of interest" description="Disordered" evidence="14">
    <location>
        <begin position="390"/>
        <end position="432"/>
    </location>
</feature>
<keyword evidence="6" id="KW-0488">Methylation</keyword>
<dbReference type="GO" id="GO:0003677">
    <property type="term" value="F:DNA binding"/>
    <property type="evidence" value="ECO:0007669"/>
    <property type="project" value="UniProtKB-KW"/>
</dbReference>
<dbReference type="PANTHER" id="PTHR23428">
    <property type="entry name" value="HISTONE H2B"/>
    <property type="match status" value="1"/>
</dbReference>